<feature type="active site" description="Proton acceptor" evidence="2">
    <location>
        <position position="119"/>
    </location>
</feature>
<feature type="active site" description="Proton donor" evidence="2">
    <location>
        <position position="36"/>
    </location>
</feature>
<dbReference type="HAMAP" id="MF_01940">
    <property type="entry name" value="RNA_CPDase"/>
    <property type="match status" value="1"/>
</dbReference>
<keyword evidence="4" id="KW-1185">Reference proteome</keyword>
<dbReference type="EMBL" id="QOHR01000039">
    <property type="protein sequence ID" value="REC54033.1"/>
    <property type="molecule type" value="Genomic_DNA"/>
</dbReference>
<comment type="caution">
    <text evidence="3">The sequence shown here is derived from an EMBL/GenBank/DDBJ whole genome shotgun (WGS) entry which is preliminary data.</text>
</comment>
<evidence type="ECO:0000256" key="1">
    <source>
        <dbReference type="ARBA" id="ARBA00022801"/>
    </source>
</evidence>
<dbReference type="Pfam" id="PF13563">
    <property type="entry name" value="2_5_RNA_ligase2"/>
    <property type="match status" value="1"/>
</dbReference>
<dbReference type="GO" id="GO:0008664">
    <property type="term" value="F:RNA 2',3'-cyclic 3'-phosphodiesterase activity"/>
    <property type="evidence" value="ECO:0007669"/>
    <property type="project" value="UniProtKB-EC"/>
</dbReference>
<name>A0A3D9BKH7_9RHOB</name>
<proteinExistence type="inferred from homology"/>
<evidence type="ECO:0000313" key="4">
    <source>
        <dbReference type="Proteomes" id="UP000257131"/>
    </source>
</evidence>
<organism evidence="3 4">
    <name type="scientific">Rhodosalinus sediminis</name>
    <dbReference type="NCBI Taxonomy" id="1940533"/>
    <lineage>
        <taxon>Bacteria</taxon>
        <taxon>Pseudomonadati</taxon>
        <taxon>Pseudomonadota</taxon>
        <taxon>Alphaproteobacteria</taxon>
        <taxon>Rhodobacterales</taxon>
        <taxon>Paracoccaceae</taxon>
        <taxon>Rhodosalinus</taxon>
    </lineage>
</organism>
<dbReference type="PANTHER" id="PTHR35561:SF1">
    <property type="entry name" value="RNA 2',3'-CYCLIC PHOSPHODIESTERASE"/>
    <property type="match status" value="1"/>
</dbReference>
<protein>
    <recommendedName>
        <fullName evidence="2">RNA 2',3'-cyclic phosphodiesterase</fullName>
        <shortName evidence="2">RNA 2',3'-CPDase</shortName>
        <ecNumber evidence="2">3.1.4.58</ecNumber>
    </recommendedName>
</protein>
<sequence>MRLFLSLPIPEEAADLLEDLQTDLPAGRPADPDQFHLTLVFLDEQREETAQAIHEAMEHLRADPVAIRLTGLELFGGRAPRALVAGVADPAPLRALHAKVLARLRAAGVAPERRRFRPHVTLARFGDLRRHETARLERFLTENAHFEAPSFTARAVELVHSRLGANGARHEVLAAYPLEAVRPA</sequence>
<accession>A0A3D9BKH7</accession>
<dbReference type="RefSeq" id="WP_115981917.1">
    <property type="nucleotide sequence ID" value="NZ_QOHR01000039.1"/>
</dbReference>
<comment type="similarity">
    <text evidence="2">Belongs to the 2H phosphoesterase superfamily. ThpR family.</text>
</comment>
<comment type="catalytic activity">
    <reaction evidence="2">
        <text>a 3'-end 2',3'-cyclophospho-ribonucleotide-RNA + H2O = a 3'-end 2'-phospho-ribonucleotide-RNA + H(+)</text>
        <dbReference type="Rhea" id="RHEA:11828"/>
        <dbReference type="Rhea" id="RHEA-COMP:10464"/>
        <dbReference type="Rhea" id="RHEA-COMP:17353"/>
        <dbReference type="ChEBI" id="CHEBI:15377"/>
        <dbReference type="ChEBI" id="CHEBI:15378"/>
        <dbReference type="ChEBI" id="CHEBI:83064"/>
        <dbReference type="ChEBI" id="CHEBI:173113"/>
        <dbReference type="EC" id="3.1.4.58"/>
    </reaction>
</comment>
<dbReference type="InterPro" id="IPR004175">
    <property type="entry name" value="RNA_CPDase"/>
</dbReference>
<dbReference type="AlphaFoldDB" id="A0A3D9BKH7"/>
<dbReference type="PANTHER" id="PTHR35561">
    <property type="entry name" value="RNA 2',3'-CYCLIC PHOSPHODIESTERASE"/>
    <property type="match status" value="1"/>
</dbReference>
<keyword evidence="1 2" id="KW-0378">Hydrolase</keyword>
<dbReference type="NCBIfam" id="TIGR02258">
    <property type="entry name" value="2_5_ligase"/>
    <property type="match status" value="1"/>
</dbReference>
<evidence type="ECO:0000313" key="3">
    <source>
        <dbReference type="EMBL" id="REC54033.1"/>
    </source>
</evidence>
<dbReference type="SUPFAM" id="SSF55144">
    <property type="entry name" value="LigT-like"/>
    <property type="match status" value="1"/>
</dbReference>
<dbReference type="Gene3D" id="3.90.1140.10">
    <property type="entry name" value="Cyclic phosphodiesterase"/>
    <property type="match status" value="1"/>
</dbReference>
<gene>
    <name evidence="3" type="primary">thpR</name>
    <name evidence="3" type="ORF">DRV84_14335</name>
</gene>
<evidence type="ECO:0000256" key="2">
    <source>
        <dbReference type="HAMAP-Rule" id="MF_01940"/>
    </source>
</evidence>
<dbReference type="GO" id="GO:0004113">
    <property type="term" value="F:2',3'-cyclic-nucleotide 3'-phosphodiesterase activity"/>
    <property type="evidence" value="ECO:0007669"/>
    <property type="project" value="InterPro"/>
</dbReference>
<comment type="function">
    <text evidence="2">Hydrolyzes RNA 2',3'-cyclic phosphodiester to an RNA 2'-phosphomonoester.</text>
</comment>
<dbReference type="Proteomes" id="UP000257131">
    <property type="component" value="Unassembled WGS sequence"/>
</dbReference>
<dbReference type="EC" id="3.1.4.58" evidence="2"/>
<reference evidence="3 4" key="1">
    <citation type="journal article" date="2017" name="Int. J. Syst. Evol. Microbiol.">
        <title>Rhodosalinus sediminis gen. nov., sp. nov., isolated from marine saltern.</title>
        <authorList>
            <person name="Guo L.Y."/>
            <person name="Ling S.K."/>
            <person name="Li C.M."/>
            <person name="Chen G.J."/>
            <person name="Du Z.J."/>
        </authorList>
    </citation>
    <scope>NUCLEOTIDE SEQUENCE [LARGE SCALE GENOMIC DNA]</scope>
    <source>
        <strain evidence="3 4">WDN1C137</strain>
    </source>
</reference>
<feature type="short sequence motif" description="HXTX 1" evidence="2">
    <location>
        <begin position="36"/>
        <end position="39"/>
    </location>
</feature>
<feature type="short sequence motif" description="HXTX 2" evidence="2">
    <location>
        <begin position="119"/>
        <end position="122"/>
    </location>
</feature>
<dbReference type="InterPro" id="IPR009097">
    <property type="entry name" value="Cyclic_Pdiesterase"/>
</dbReference>
<dbReference type="OrthoDB" id="9793819at2"/>